<dbReference type="GO" id="GO:0043565">
    <property type="term" value="F:sequence-specific DNA binding"/>
    <property type="evidence" value="ECO:0007669"/>
    <property type="project" value="InterPro"/>
</dbReference>
<dbReference type="GO" id="GO:0003700">
    <property type="term" value="F:DNA-binding transcription factor activity"/>
    <property type="evidence" value="ECO:0007669"/>
    <property type="project" value="InterPro"/>
</dbReference>
<accession>A0A365HAD0</accession>
<sequence length="273" mass="30084">MAEGTLGSTRGILRPQRGLERFRLSRREPAADLAPFVENIWILNWDLVGQEPHRQQVLTHPAVHLTFTTGGRAHVAGVVRGVFTETIEERGRVVGMRFRPGGFRPFLGGPVSDLTDRFVPVPDLFGPEGRAAGDAILATEDTDTAVLLLEDFLRTRRPEPDPMVDEVAAIVAEIGADPSIVRVDGLAAELGVGVRWLQRLFGEYVGVGPKWVIRRYRMHEAADRVARGRELDWPALAAELGFSDQAHFVREFTATVGVSPTRYARDCADKVGS</sequence>
<dbReference type="EMBL" id="QLYX01000002">
    <property type="protein sequence ID" value="RAY16055.1"/>
    <property type="molecule type" value="Genomic_DNA"/>
</dbReference>
<comment type="caution">
    <text evidence="5">The sequence shown here is derived from an EMBL/GenBank/DDBJ whole genome shotgun (WGS) entry which is preliminary data.</text>
</comment>
<keyword evidence="6" id="KW-1185">Reference proteome</keyword>
<dbReference type="InterPro" id="IPR018060">
    <property type="entry name" value="HTH_AraC"/>
</dbReference>
<feature type="domain" description="HTH araC/xylS-type" evidence="4">
    <location>
        <begin position="165"/>
        <end position="266"/>
    </location>
</feature>
<evidence type="ECO:0000256" key="3">
    <source>
        <dbReference type="ARBA" id="ARBA00023163"/>
    </source>
</evidence>
<protein>
    <submittedName>
        <fullName evidence="5">AraC family transcriptional regulator</fullName>
    </submittedName>
</protein>
<evidence type="ECO:0000256" key="1">
    <source>
        <dbReference type="ARBA" id="ARBA00023015"/>
    </source>
</evidence>
<dbReference type="SMART" id="SM00342">
    <property type="entry name" value="HTH_ARAC"/>
    <property type="match status" value="1"/>
</dbReference>
<proteinExistence type="predicted"/>
<name>A0A365HAD0_9ACTN</name>
<dbReference type="SUPFAM" id="SSF46689">
    <property type="entry name" value="Homeodomain-like"/>
    <property type="match status" value="1"/>
</dbReference>
<dbReference type="InterPro" id="IPR009057">
    <property type="entry name" value="Homeodomain-like_sf"/>
</dbReference>
<evidence type="ECO:0000313" key="6">
    <source>
        <dbReference type="Proteomes" id="UP000251891"/>
    </source>
</evidence>
<evidence type="ECO:0000259" key="4">
    <source>
        <dbReference type="PROSITE" id="PS01124"/>
    </source>
</evidence>
<dbReference type="Pfam" id="PF20240">
    <property type="entry name" value="DUF6597"/>
    <property type="match status" value="1"/>
</dbReference>
<dbReference type="InterPro" id="IPR046532">
    <property type="entry name" value="DUF6597"/>
</dbReference>
<dbReference type="RefSeq" id="WP_111863397.1">
    <property type="nucleotide sequence ID" value="NZ_QLYX01000002.1"/>
</dbReference>
<dbReference type="InterPro" id="IPR050204">
    <property type="entry name" value="AraC_XylS_family_regulators"/>
</dbReference>
<evidence type="ECO:0000256" key="2">
    <source>
        <dbReference type="ARBA" id="ARBA00023125"/>
    </source>
</evidence>
<dbReference type="PROSITE" id="PS01124">
    <property type="entry name" value="HTH_ARAC_FAMILY_2"/>
    <property type="match status" value="1"/>
</dbReference>
<dbReference type="PANTHER" id="PTHR46796:SF15">
    <property type="entry name" value="BLL1074 PROTEIN"/>
    <property type="match status" value="1"/>
</dbReference>
<dbReference type="Pfam" id="PF12833">
    <property type="entry name" value="HTH_18"/>
    <property type="match status" value="1"/>
</dbReference>
<dbReference type="Proteomes" id="UP000251891">
    <property type="component" value="Unassembled WGS sequence"/>
</dbReference>
<gene>
    <name evidence="5" type="ORF">DPM19_03725</name>
</gene>
<reference evidence="5 6" key="1">
    <citation type="submission" date="2018-06" db="EMBL/GenBank/DDBJ databases">
        <title>Actinomadura craniellae sp. nov. isolated from marine sponge Craniella sp.</title>
        <authorList>
            <person name="Li L."/>
            <person name="Xu Q.H."/>
            <person name="Lin H.W."/>
            <person name="Lu Y.H."/>
        </authorList>
    </citation>
    <scope>NUCLEOTIDE SEQUENCE [LARGE SCALE GENOMIC DNA]</scope>
    <source>
        <strain evidence="5 6">LHW63021</strain>
    </source>
</reference>
<organism evidence="5 6">
    <name type="scientific">Actinomadura craniellae</name>
    <dbReference type="NCBI Taxonomy" id="2231787"/>
    <lineage>
        <taxon>Bacteria</taxon>
        <taxon>Bacillati</taxon>
        <taxon>Actinomycetota</taxon>
        <taxon>Actinomycetes</taxon>
        <taxon>Streptosporangiales</taxon>
        <taxon>Thermomonosporaceae</taxon>
        <taxon>Actinomadura</taxon>
    </lineage>
</organism>
<evidence type="ECO:0000313" key="5">
    <source>
        <dbReference type="EMBL" id="RAY16055.1"/>
    </source>
</evidence>
<dbReference type="OrthoDB" id="2559672at2"/>
<keyword evidence="1" id="KW-0805">Transcription regulation</keyword>
<keyword evidence="2" id="KW-0238">DNA-binding</keyword>
<dbReference type="PANTHER" id="PTHR46796">
    <property type="entry name" value="HTH-TYPE TRANSCRIPTIONAL ACTIVATOR RHAS-RELATED"/>
    <property type="match status" value="1"/>
</dbReference>
<dbReference type="AlphaFoldDB" id="A0A365HAD0"/>
<keyword evidence="3" id="KW-0804">Transcription</keyword>
<dbReference type="Gene3D" id="1.10.10.60">
    <property type="entry name" value="Homeodomain-like"/>
    <property type="match status" value="1"/>
</dbReference>